<evidence type="ECO:0000256" key="2">
    <source>
        <dbReference type="ARBA" id="ARBA00023125"/>
    </source>
</evidence>
<dbReference type="PROSITE" id="PS01124">
    <property type="entry name" value="HTH_ARAC_FAMILY_2"/>
    <property type="match status" value="1"/>
</dbReference>
<dbReference type="SUPFAM" id="SSF46689">
    <property type="entry name" value="Homeodomain-like"/>
    <property type="match status" value="2"/>
</dbReference>
<evidence type="ECO:0000256" key="1">
    <source>
        <dbReference type="ARBA" id="ARBA00023015"/>
    </source>
</evidence>
<dbReference type="Proteomes" id="UP000633509">
    <property type="component" value="Unassembled WGS sequence"/>
</dbReference>
<dbReference type="Pfam" id="PF14525">
    <property type="entry name" value="AraC_binding_2"/>
    <property type="match status" value="1"/>
</dbReference>
<evidence type="ECO:0000256" key="4">
    <source>
        <dbReference type="SAM" id="MobiDB-lite"/>
    </source>
</evidence>
<dbReference type="InterPro" id="IPR009057">
    <property type="entry name" value="Homeodomain-like_sf"/>
</dbReference>
<keyword evidence="3" id="KW-0804">Transcription</keyword>
<dbReference type="InterPro" id="IPR018060">
    <property type="entry name" value="HTH_AraC"/>
</dbReference>
<dbReference type="RefSeq" id="WP_192786165.1">
    <property type="nucleotide sequence ID" value="NZ_JADBEK010000001.1"/>
</dbReference>
<proteinExistence type="predicted"/>
<name>A0ABR9LYK9_9ACTN</name>
<gene>
    <name evidence="6" type="ORF">H4W80_003675</name>
</gene>
<keyword evidence="7" id="KW-1185">Reference proteome</keyword>
<feature type="compositionally biased region" description="Polar residues" evidence="4">
    <location>
        <begin position="1"/>
        <end position="14"/>
    </location>
</feature>
<reference evidence="6 7" key="1">
    <citation type="submission" date="2020-10" db="EMBL/GenBank/DDBJ databases">
        <title>Sequencing the genomes of 1000 actinobacteria strains.</title>
        <authorList>
            <person name="Klenk H.-P."/>
        </authorList>
    </citation>
    <scope>NUCLEOTIDE SEQUENCE [LARGE SCALE GENOMIC DNA]</scope>
    <source>
        <strain evidence="6 7">DSM 43173</strain>
    </source>
</reference>
<feature type="region of interest" description="Disordered" evidence="4">
    <location>
        <begin position="1"/>
        <end position="22"/>
    </location>
</feature>
<evidence type="ECO:0000313" key="6">
    <source>
        <dbReference type="EMBL" id="MBE1585417.1"/>
    </source>
</evidence>
<dbReference type="SMART" id="SM00342">
    <property type="entry name" value="HTH_ARAC"/>
    <property type="match status" value="1"/>
</dbReference>
<dbReference type="EMBL" id="JADBEK010000001">
    <property type="protein sequence ID" value="MBE1585417.1"/>
    <property type="molecule type" value="Genomic_DNA"/>
</dbReference>
<protein>
    <submittedName>
        <fullName evidence="6">AraC-like DNA-binding protein</fullName>
    </submittedName>
</protein>
<comment type="caution">
    <text evidence="6">The sequence shown here is derived from an EMBL/GenBank/DDBJ whole genome shotgun (WGS) entry which is preliminary data.</text>
</comment>
<dbReference type="InterPro" id="IPR035418">
    <property type="entry name" value="AraC-bd_2"/>
</dbReference>
<feature type="domain" description="HTH araC/xylS-type" evidence="5">
    <location>
        <begin position="226"/>
        <end position="329"/>
    </location>
</feature>
<dbReference type="PANTHER" id="PTHR46796:SF12">
    <property type="entry name" value="HTH-TYPE DNA-BINDING TRANSCRIPTIONAL ACTIVATOR EUTR"/>
    <property type="match status" value="1"/>
</dbReference>
<dbReference type="Pfam" id="PF12833">
    <property type="entry name" value="HTH_18"/>
    <property type="match status" value="1"/>
</dbReference>
<evidence type="ECO:0000256" key="3">
    <source>
        <dbReference type="ARBA" id="ARBA00023163"/>
    </source>
</evidence>
<keyword evidence="1" id="KW-0805">Transcription regulation</keyword>
<dbReference type="PANTHER" id="PTHR46796">
    <property type="entry name" value="HTH-TYPE TRANSCRIPTIONAL ACTIVATOR RHAS-RELATED"/>
    <property type="match status" value="1"/>
</dbReference>
<evidence type="ECO:0000259" key="5">
    <source>
        <dbReference type="PROSITE" id="PS01124"/>
    </source>
</evidence>
<keyword evidence="2" id="KW-0238">DNA-binding</keyword>
<evidence type="ECO:0000313" key="7">
    <source>
        <dbReference type="Proteomes" id="UP000633509"/>
    </source>
</evidence>
<organism evidence="6 7">
    <name type="scientific">Nonomuraea angiospora</name>
    <dbReference type="NCBI Taxonomy" id="46172"/>
    <lineage>
        <taxon>Bacteria</taxon>
        <taxon>Bacillati</taxon>
        <taxon>Actinomycetota</taxon>
        <taxon>Actinomycetes</taxon>
        <taxon>Streptosporangiales</taxon>
        <taxon>Streptosporangiaceae</taxon>
        <taxon>Nonomuraea</taxon>
    </lineage>
</organism>
<dbReference type="Gene3D" id="1.10.10.60">
    <property type="entry name" value="Homeodomain-like"/>
    <property type="match status" value="1"/>
</dbReference>
<accession>A0ABR9LYK9</accession>
<dbReference type="InterPro" id="IPR050204">
    <property type="entry name" value="AraC_XylS_family_regulators"/>
</dbReference>
<sequence>MNELKAQSSGNVPSPSAPAPMFKGDVEEMRAQVSQNFSPHGLKVIKSHANGGRYRLLHRGNIVLHTLAYGAEIRVEVPELPDYYNIHVPLTGGGRLMIGGQDVAAPLNIIGPRRRIDMNWSVDHDVMIIQIPEALVDRVLEDQLGDVPGKDMYFEPQVIDASPLGRALTALSRPATAGKAFPFAASSLAEHHFEQFLLQTMLGSQPHTYSADLGEPGAPLGPAALRRARHFCEDHAAEPITLTDIATAARVSVRTLQSGFREHLQTTPMAYLRNVRLARAHADLLHIAETGGQTTVTEVALRWGFTHLSRFASFYRQTYGQAPSVTRRAGDA</sequence>